<feature type="region of interest" description="Disordered" evidence="1">
    <location>
        <begin position="231"/>
        <end position="277"/>
    </location>
</feature>
<name>A0A2Z7BGP7_9LAMI</name>
<gene>
    <name evidence="2" type="ORF">F511_16485</name>
</gene>
<dbReference type="AlphaFoldDB" id="A0A2Z7BGP7"/>
<dbReference type="InterPro" id="IPR039300">
    <property type="entry name" value="JASON"/>
</dbReference>
<dbReference type="PANTHER" id="PTHR33318:SF7">
    <property type="entry name" value="PROTEIN JASON"/>
    <property type="match status" value="1"/>
</dbReference>
<reference evidence="2 3" key="1">
    <citation type="journal article" date="2015" name="Proc. Natl. Acad. Sci. U.S.A.">
        <title>The resurrection genome of Boea hygrometrica: A blueprint for survival of dehydration.</title>
        <authorList>
            <person name="Xiao L."/>
            <person name="Yang G."/>
            <person name="Zhang L."/>
            <person name="Yang X."/>
            <person name="Zhao S."/>
            <person name="Ji Z."/>
            <person name="Zhou Q."/>
            <person name="Hu M."/>
            <person name="Wang Y."/>
            <person name="Chen M."/>
            <person name="Xu Y."/>
            <person name="Jin H."/>
            <person name="Xiao X."/>
            <person name="Hu G."/>
            <person name="Bao F."/>
            <person name="Hu Y."/>
            <person name="Wan P."/>
            <person name="Li L."/>
            <person name="Deng X."/>
            <person name="Kuang T."/>
            <person name="Xiang C."/>
            <person name="Zhu J.K."/>
            <person name="Oliver M.J."/>
            <person name="He Y."/>
        </authorList>
    </citation>
    <scope>NUCLEOTIDE SEQUENCE [LARGE SCALE GENOMIC DNA]</scope>
    <source>
        <strain evidence="3">cv. XS01</strain>
    </source>
</reference>
<sequence length="503" mass="55339">MVWSWFSSEKQRREGVAGAVAAVRFLRTAVGATMGCFFGCFGVKDSQPRFIAPPEAVVSRNKKSLSSLLVSDDDSLEKEENSQNEEVYFRELKEQAKYLKACGTLTETPIEIRKASERLVDISSVNGEQNSLNFNSWLLNASIEKLNLGKPVDSPQPVNTCEEIAGSVEYTPTSCLTDGLIGRQSTSTDLQNALTPKDEHNRNSEASSISPGALAPCAQFKNKSVRFDCESDRSPYSSKGSTSESASQHSKGSGSIGHFGLSKPSVNPTPLKLTDEMQTPGTVFPRYVENLAHEKTTRVRSQFVYPVSNPVVSLRKWEECKDEHSYSNDLIGSHNLSDEATSVSISMLDMAMKDVSVEKEMKDESGLCSWSNSPSSKQDDNKQSGSLSGENVICRKASGDRPILGMVAAHWNDDEIPRISPKWWDGNGIPNSTNKYKEASSTFIWHATPFEERLEKALSEETFVSKRNSISGTPIPDFNDTEETDTALSHLQSSTHLNSVVSF</sequence>
<dbReference type="PANTHER" id="PTHR33318">
    <property type="entry name" value="ASPARTYL/GLUTAMYL-TRNA(ASN/GLN) AMIDOTRANSFERASE SUBUNIT"/>
    <property type="match status" value="1"/>
</dbReference>
<protein>
    <recommendedName>
        <fullName evidence="4">Protein JASON-like</fullName>
    </recommendedName>
</protein>
<accession>A0A2Z7BGP7</accession>
<feature type="region of interest" description="Disordered" evidence="1">
    <location>
        <begin position="187"/>
        <end position="212"/>
    </location>
</feature>
<feature type="compositionally biased region" description="Polar residues" evidence="1">
    <location>
        <begin position="234"/>
        <end position="253"/>
    </location>
</feature>
<organism evidence="2 3">
    <name type="scientific">Dorcoceras hygrometricum</name>
    <dbReference type="NCBI Taxonomy" id="472368"/>
    <lineage>
        <taxon>Eukaryota</taxon>
        <taxon>Viridiplantae</taxon>
        <taxon>Streptophyta</taxon>
        <taxon>Embryophyta</taxon>
        <taxon>Tracheophyta</taxon>
        <taxon>Spermatophyta</taxon>
        <taxon>Magnoliopsida</taxon>
        <taxon>eudicotyledons</taxon>
        <taxon>Gunneridae</taxon>
        <taxon>Pentapetalae</taxon>
        <taxon>asterids</taxon>
        <taxon>lamiids</taxon>
        <taxon>Lamiales</taxon>
        <taxon>Gesneriaceae</taxon>
        <taxon>Didymocarpoideae</taxon>
        <taxon>Trichosporeae</taxon>
        <taxon>Loxocarpinae</taxon>
        <taxon>Dorcoceras</taxon>
    </lineage>
</organism>
<evidence type="ECO:0000313" key="3">
    <source>
        <dbReference type="Proteomes" id="UP000250235"/>
    </source>
</evidence>
<evidence type="ECO:0008006" key="4">
    <source>
        <dbReference type="Google" id="ProtNLM"/>
    </source>
</evidence>
<dbReference type="EMBL" id="KV007733">
    <property type="protein sequence ID" value="KZV31161.1"/>
    <property type="molecule type" value="Genomic_DNA"/>
</dbReference>
<dbReference type="GO" id="GO:0007142">
    <property type="term" value="P:male meiosis II"/>
    <property type="evidence" value="ECO:0007669"/>
    <property type="project" value="InterPro"/>
</dbReference>
<dbReference type="OrthoDB" id="1932581at2759"/>
<keyword evidence="3" id="KW-1185">Reference proteome</keyword>
<evidence type="ECO:0000313" key="2">
    <source>
        <dbReference type="EMBL" id="KZV31161.1"/>
    </source>
</evidence>
<evidence type="ECO:0000256" key="1">
    <source>
        <dbReference type="SAM" id="MobiDB-lite"/>
    </source>
</evidence>
<feature type="region of interest" description="Disordered" evidence="1">
    <location>
        <begin position="363"/>
        <end position="388"/>
    </location>
</feature>
<dbReference type="Proteomes" id="UP000250235">
    <property type="component" value="Unassembled WGS sequence"/>
</dbReference>
<proteinExistence type="predicted"/>